<name>A0A0A0BTN3_9CELL</name>
<keyword evidence="1 4" id="KW-0808">Transferase</keyword>
<evidence type="ECO:0000259" key="3">
    <source>
        <dbReference type="PROSITE" id="PS51186"/>
    </source>
</evidence>
<evidence type="ECO:0000313" key="5">
    <source>
        <dbReference type="Proteomes" id="UP000029839"/>
    </source>
</evidence>
<dbReference type="Proteomes" id="UP000029839">
    <property type="component" value="Unassembled WGS sequence"/>
</dbReference>
<dbReference type="EMBL" id="AXCY01000025">
    <property type="protein sequence ID" value="KGM11305.1"/>
    <property type="molecule type" value="Genomic_DNA"/>
</dbReference>
<dbReference type="CDD" id="cd04301">
    <property type="entry name" value="NAT_SF"/>
    <property type="match status" value="1"/>
</dbReference>
<reference evidence="4 5" key="1">
    <citation type="submission" date="2013-08" db="EMBL/GenBank/DDBJ databases">
        <title>Genome sequencing of Cellulomonas carbonis T26.</title>
        <authorList>
            <person name="Chen F."/>
            <person name="Li Y."/>
            <person name="Wang G."/>
        </authorList>
    </citation>
    <scope>NUCLEOTIDE SEQUENCE [LARGE SCALE GENOMIC DNA]</scope>
    <source>
        <strain evidence="4 5">T26</strain>
    </source>
</reference>
<dbReference type="AlphaFoldDB" id="A0A0A0BTN3"/>
<dbReference type="PANTHER" id="PTHR43877">
    <property type="entry name" value="AMINOALKYLPHOSPHONATE N-ACETYLTRANSFERASE-RELATED-RELATED"/>
    <property type="match status" value="1"/>
</dbReference>
<dbReference type="GO" id="GO:0016747">
    <property type="term" value="F:acyltransferase activity, transferring groups other than amino-acyl groups"/>
    <property type="evidence" value="ECO:0007669"/>
    <property type="project" value="InterPro"/>
</dbReference>
<protein>
    <submittedName>
        <fullName evidence="4">Acetyltransferase</fullName>
    </submittedName>
</protein>
<dbReference type="SUPFAM" id="SSF55729">
    <property type="entry name" value="Acyl-CoA N-acyltransferases (Nat)"/>
    <property type="match status" value="1"/>
</dbReference>
<keyword evidence="2" id="KW-0012">Acyltransferase</keyword>
<proteinExistence type="predicted"/>
<keyword evidence="5" id="KW-1185">Reference proteome</keyword>
<accession>A0A0A0BTN3</accession>
<sequence>MRPATPDDVDELVRLRHEMFRDMAASGAYRRGDDIEDTSWYASARDYVLTGLETGVLIAYVADAHVAADDVEPAPAGAPRLTGCAVVSFETRMPGPGTPLGLVGWVSTVYVAPQSRGQGLARELVQACLDWSEEHGVETVHLHATADAEGLYRSLGFGEIRSTALRRHAPPRP</sequence>
<comment type="caution">
    <text evidence="4">The sequence shown here is derived from an EMBL/GenBank/DDBJ whole genome shotgun (WGS) entry which is preliminary data.</text>
</comment>
<dbReference type="InterPro" id="IPR050832">
    <property type="entry name" value="Bact_Acetyltransf"/>
</dbReference>
<evidence type="ECO:0000313" key="4">
    <source>
        <dbReference type="EMBL" id="KGM11305.1"/>
    </source>
</evidence>
<dbReference type="InterPro" id="IPR016181">
    <property type="entry name" value="Acyl_CoA_acyltransferase"/>
</dbReference>
<feature type="domain" description="N-acetyltransferase" evidence="3">
    <location>
        <begin position="1"/>
        <end position="173"/>
    </location>
</feature>
<evidence type="ECO:0000256" key="1">
    <source>
        <dbReference type="ARBA" id="ARBA00022679"/>
    </source>
</evidence>
<dbReference type="Pfam" id="PF00583">
    <property type="entry name" value="Acetyltransf_1"/>
    <property type="match status" value="1"/>
</dbReference>
<evidence type="ECO:0000256" key="2">
    <source>
        <dbReference type="ARBA" id="ARBA00023315"/>
    </source>
</evidence>
<dbReference type="PROSITE" id="PS51186">
    <property type="entry name" value="GNAT"/>
    <property type="match status" value="1"/>
</dbReference>
<dbReference type="Gene3D" id="3.40.630.30">
    <property type="match status" value="1"/>
</dbReference>
<reference evidence="4 5" key="2">
    <citation type="journal article" date="2015" name="Stand. Genomic Sci.">
        <title>Draft genome sequence of Cellulomonas carbonis T26(T) and comparative analysis of six Cellulomonas genomes.</title>
        <authorList>
            <person name="Zhuang W."/>
            <person name="Zhang S."/>
            <person name="Xia X."/>
            <person name="Wang G."/>
        </authorList>
    </citation>
    <scope>NUCLEOTIDE SEQUENCE [LARGE SCALE GENOMIC DNA]</scope>
    <source>
        <strain evidence="4 5">T26</strain>
    </source>
</reference>
<gene>
    <name evidence="4" type="ORF">N868_11145</name>
</gene>
<dbReference type="PANTHER" id="PTHR43877:SF2">
    <property type="entry name" value="AMINOALKYLPHOSPHONATE N-ACETYLTRANSFERASE-RELATED"/>
    <property type="match status" value="1"/>
</dbReference>
<organism evidence="4 5">
    <name type="scientific">Cellulomonas carbonis T26</name>
    <dbReference type="NCBI Taxonomy" id="947969"/>
    <lineage>
        <taxon>Bacteria</taxon>
        <taxon>Bacillati</taxon>
        <taxon>Actinomycetota</taxon>
        <taxon>Actinomycetes</taxon>
        <taxon>Micrococcales</taxon>
        <taxon>Cellulomonadaceae</taxon>
        <taxon>Cellulomonas</taxon>
    </lineage>
</organism>
<dbReference type="InterPro" id="IPR000182">
    <property type="entry name" value="GNAT_dom"/>
</dbReference>